<organism evidence="1 2">
    <name type="scientific">Suilimivivens aceti</name>
    <dbReference type="NCBI Taxonomy" id="2981774"/>
    <lineage>
        <taxon>Bacteria</taxon>
        <taxon>Bacillati</taxon>
        <taxon>Bacillota</taxon>
        <taxon>Clostridia</taxon>
        <taxon>Lachnospirales</taxon>
        <taxon>Lachnospiraceae</taxon>
        <taxon>Suilimivivens</taxon>
    </lineage>
</organism>
<keyword evidence="2" id="KW-1185">Reference proteome</keyword>
<accession>A0ABT2T269</accession>
<gene>
    <name evidence="1" type="ORF">OCV77_07600</name>
</gene>
<evidence type="ECO:0000313" key="1">
    <source>
        <dbReference type="EMBL" id="MCU6744359.1"/>
    </source>
</evidence>
<sequence>MSQETCQLLVQEEIPDHEVLVVLSDAVCIVRRQLQMDLFAYNDSVRIS</sequence>
<evidence type="ECO:0000313" key="2">
    <source>
        <dbReference type="Proteomes" id="UP001652432"/>
    </source>
</evidence>
<comment type="caution">
    <text evidence="1">The sequence shown here is derived from an EMBL/GenBank/DDBJ whole genome shotgun (WGS) entry which is preliminary data.</text>
</comment>
<name>A0ABT2T269_9FIRM</name>
<dbReference type="RefSeq" id="WP_262574398.1">
    <property type="nucleotide sequence ID" value="NZ_JAOQKJ010000005.1"/>
</dbReference>
<dbReference type="Proteomes" id="UP001652432">
    <property type="component" value="Unassembled WGS sequence"/>
</dbReference>
<protein>
    <submittedName>
        <fullName evidence="1">Uncharacterized protein</fullName>
    </submittedName>
</protein>
<proteinExistence type="predicted"/>
<dbReference type="EMBL" id="JAOQKJ010000005">
    <property type="protein sequence ID" value="MCU6744359.1"/>
    <property type="molecule type" value="Genomic_DNA"/>
</dbReference>
<reference evidence="1 2" key="1">
    <citation type="journal article" date="2021" name="ISME Commun">
        <title>Automated analysis of genomic sequences facilitates high-throughput and comprehensive description of bacteria.</title>
        <authorList>
            <person name="Hitch T.C.A."/>
        </authorList>
    </citation>
    <scope>NUCLEOTIDE SEQUENCE [LARGE SCALE GENOMIC DNA]</scope>
    <source>
        <strain evidence="1 2">Sanger_18</strain>
    </source>
</reference>